<dbReference type="Gene3D" id="3.40.50.2300">
    <property type="match status" value="1"/>
</dbReference>
<dbReference type="Proteomes" id="UP000242254">
    <property type="component" value="Unassembled WGS sequence"/>
</dbReference>
<dbReference type="PANTHER" id="PTHR45339">
    <property type="entry name" value="HYBRID SIGNAL TRANSDUCTION HISTIDINE KINASE J"/>
    <property type="match status" value="1"/>
</dbReference>
<dbReference type="SMART" id="SM00415">
    <property type="entry name" value="HSF"/>
    <property type="match status" value="1"/>
</dbReference>
<accession>A0A2G4SK23</accession>
<dbReference type="STRING" id="1340429.A0A2G4SK23"/>
<dbReference type="PIRSF" id="PIRSF002595">
    <property type="entry name" value="RR_SKN7"/>
    <property type="match status" value="1"/>
</dbReference>
<keyword evidence="5 6" id="KW-0539">Nucleus</keyword>
<dbReference type="InterPro" id="IPR001789">
    <property type="entry name" value="Sig_transdc_resp-reg_receiver"/>
</dbReference>
<dbReference type="GO" id="GO:0000156">
    <property type="term" value="F:phosphorelay response regulator activity"/>
    <property type="evidence" value="ECO:0007669"/>
    <property type="project" value="InterPro"/>
</dbReference>
<name>A0A2G4SK23_RHIZD</name>
<dbReference type="GO" id="GO:0003700">
    <property type="term" value="F:DNA-binding transcription factor activity"/>
    <property type="evidence" value="ECO:0007669"/>
    <property type="project" value="UniProtKB-UniRule"/>
</dbReference>
<keyword evidence="4 6" id="KW-0238">DNA-binding</keyword>
<evidence type="ECO:0000256" key="9">
    <source>
        <dbReference type="SAM" id="MobiDB-lite"/>
    </source>
</evidence>
<evidence type="ECO:0000256" key="5">
    <source>
        <dbReference type="ARBA" id="ARBA00023242"/>
    </source>
</evidence>
<dbReference type="EMBL" id="KZ303860">
    <property type="protein sequence ID" value="PHZ09111.1"/>
    <property type="molecule type" value="Genomic_DNA"/>
</dbReference>
<dbReference type="PROSITE" id="PS50110">
    <property type="entry name" value="RESPONSE_REGULATORY"/>
    <property type="match status" value="1"/>
</dbReference>
<evidence type="ECO:0000256" key="8">
    <source>
        <dbReference type="SAM" id="Coils"/>
    </source>
</evidence>
<dbReference type="InterPro" id="IPR014402">
    <property type="entry name" value="Sig_transdc_resp-reg_Skn7"/>
</dbReference>
<evidence type="ECO:0000256" key="2">
    <source>
        <dbReference type="ARBA" id="ARBA00022553"/>
    </source>
</evidence>
<keyword evidence="3" id="KW-0902">Two-component regulatory system</keyword>
<dbReference type="InterPro" id="IPR000232">
    <property type="entry name" value="HSF_DNA-bd"/>
</dbReference>
<dbReference type="InterPro" id="IPR011006">
    <property type="entry name" value="CheY-like_superfamily"/>
</dbReference>
<dbReference type="FunFam" id="1.10.10.10:FF:000334">
    <property type="entry name" value="Heat shock factor protein 2"/>
    <property type="match status" value="1"/>
</dbReference>
<keyword evidence="8" id="KW-0175">Coiled coil</keyword>
<evidence type="ECO:0000256" key="3">
    <source>
        <dbReference type="ARBA" id="ARBA00023012"/>
    </source>
</evidence>
<dbReference type="FunFam" id="3.40.50.2300:FF:000212">
    <property type="entry name" value="Stress response regulator/HFS transcription factor"/>
    <property type="match status" value="1"/>
</dbReference>
<reference evidence="11 12" key="1">
    <citation type="journal article" date="2016" name="Proc. Natl. Acad. Sci. U.S.A.">
        <title>Lipid metabolic changes in an early divergent fungus govern the establishment of a mutualistic symbiosis with endobacteria.</title>
        <authorList>
            <person name="Lastovetsky O.A."/>
            <person name="Gaspar M.L."/>
            <person name="Mondo S.J."/>
            <person name="LaButti K.M."/>
            <person name="Sandor L."/>
            <person name="Grigoriev I.V."/>
            <person name="Henry S.A."/>
            <person name="Pawlowska T.E."/>
        </authorList>
    </citation>
    <scope>NUCLEOTIDE SEQUENCE [LARGE SCALE GENOMIC DNA]</scope>
    <source>
        <strain evidence="11 12">ATCC 52813</strain>
    </source>
</reference>
<dbReference type="CDD" id="cd17546">
    <property type="entry name" value="REC_hyHK_CKI1_RcsC-like"/>
    <property type="match status" value="1"/>
</dbReference>
<evidence type="ECO:0000256" key="4">
    <source>
        <dbReference type="ARBA" id="ARBA00023125"/>
    </source>
</evidence>
<feature type="region of interest" description="Disordered" evidence="9">
    <location>
        <begin position="390"/>
        <end position="410"/>
    </location>
</feature>
<dbReference type="PRINTS" id="PR00056">
    <property type="entry name" value="HSFDOMAIN"/>
</dbReference>
<comment type="subcellular location">
    <subcellularLocation>
        <location evidence="1 6">Nucleus</location>
    </subcellularLocation>
</comment>
<dbReference type="SUPFAM" id="SSF46785">
    <property type="entry name" value="Winged helix' DNA-binding domain"/>
    <property type="match status" value="1"/>
</dbReference>
<keyword evidence="6" id="KW-0804">Transcription</keyword>
<dbReference type="Gene3D" id="1.10.10.10">
    <property type="entry name" value="Winged helix-like DNA-binding domain superfamily/Winged helix DNA-binding domain"/>
    <property type="match status" value="1"/>
</dbReference>
<evidence type="ECO:0000256" key="1">
    <source>
        <dbReference type="ARBA" id="ARBA00004123"/>
    </source>
</evidence>
<dbReference type="Pfam" id="PF00447">
    <property type="entry name" value="HSF_DNA-bind"/>
    <property type="match status" value="1"/>
</dbReference>
<gene>
    <name evidence="11" type="ORF">RHIMIDRAFT_52654</name>
</gene>
<feature type="coiled-coil region" evidence="8">
    <location>
        <begin position="129"/>
        <end position="163"/>
    </location>
</feature>
<dbReference type="GO" id="GO:0005634">
    <property type="term" value="C:nucleus"/>
    <property type="evidence" value="ECO:0007669"/>
    <property type="project" value="UniProtKB-SubCell"/>
</dbReference>
<dbReference type="PROSITE" id="PS00434">
    <property type="entry name" value="HSF_DOMAIN"/>
    <property type="match status" value="1"/>
</dbReference>
<proteinExistence type="predicted"/>
<dbReference type="GO" id="GO:0006357">
    <property type="term" value="P:regulation of transcription by RNA polymerase II"/>
    <property type="evidence" value="ECO:0007669"/>
    <property type="project" value="UniProtKB-UniRule"/>
</dbReference>
<dbReference type="InterPro" id="IPR036390">
    <property type="entry name" value="WH_DNA-bd_sf"/>
</dbReference>
<feature type="compositionally biased region" description="Low complexity" evidence="9">
    <location>
        <begin position="396"/>
        <end position="407"/>
    </location>
</feature>
<dbReference type="Pfam" id="PF00072">
    <property type="entry name" value="Response_reg"/>
    <property type="match status" value="1"/>
</dbReference>
<evidence type="ECO:0000256" key="6">
    <source>
        <dbReference type="PIRNR" id="PIRNR002595"/>
    </source>
</evidence>
<dbReference type="RefSeq" id="XP_023462819.1">
    <property type="nucleotide sequence ID" value="XM_023615365.1"/>
</dbReference>
<protein>
    <recommendedName>
        <fullName evidence="6">Transcription factor</fullName>
    </recommendedName>
</protein>
<sequence>MMEEGPKKTSRNSIPDFIQKLYLMLENIAFKDIVSWDNSGTSFLIKDINDFTKIILPQHFKHCNFASFVRQLNKYDFHKIRNNKHDQVWQFKHDFFQRDRKDLLEEIKRKTTAKKDDVAEDGAEDNDVIKDLRQLIRRLQSQIKQMKQSQQDLELSVEKMHKRDESITSELLRFQQNLLKKDELLKQCIQLISANNNNHSNNSNNNNNNSNPIKNDHHSLTHALDKLQQQQQFLASNKGKNKPILTGNWTTPPRVLLVDDDSVYRDVCGRMLVMMKCSVDSAKDGIQALEKLNLNKYDLILMDIMMPNMDGITTTRNIRRFDTMTPIVSMTSNFTQTDIMEYINIGMNDILPKPFSKNTLYDILEKHCAHLKLPTYINSSTSTTPLLIEESQSANTSPTTTPTHPHSNVTDYLTLNNRKRSKYFHNFL</sequence>
<feature type="domain" description="Response regulatory" evidence="10">
    <location>
        <begin position="254"/>
        <end position="368"/>
    </location>
</feature>
<feature type="modified residue" description="4-aspartylphosphate" evidence="7">
    <location>
        <position position="303"/>
    </location>
</feature>
<dbReference type="AlphaFoldDB" id="A0A2G4SK23"/>
<dbReference type="GO" id="GO:0043565">
    <property type="term" value="F:sequence-specific DNA binding"/>
    <property type="evidence" value="ECO:0007669"/>
    <property type="project" value="InterPro"/>
</dbReference>
<dbReference type="SMART" id="SM00448">
    <property type="entry name" value="REC"/>
    <property type="match status" value="1"/>
</dbReference>
<evidence type="ECO:0000313" key="11">
    <source>
        <dbReference type="EMBL" id="PHZ09111.1"/>
    </source>
</evidence>
<dbReference type="GeneID" id="35446353"/>
<feature type="region of interest" description="Disordered" evidence="9">
    <location>
        <begin position="195"/>
        <end position="217"/>
    </location>
</feature>
<evidence type="ECO:0000259" key="10">
    <source>
        <dbReference type="PROSITE" id="PS50110"/>
    </source>
</evidence>
<keyword evidence="6" id="KW-0805">Transcription regulation</keyword>
<dbReference type="InterPro" id="IPR036388">
    <property type="entry name" value="WH-like_DNA-bd_sf"/>
</dbReference>
<organism evidence="11 12">
    <name type="scientific">Rhizopus microsporus ATCC 52813</name>
    <dbReference type="NCBI Taxonomy" id="1340429"/>
    <lineage>
        <taxon>Eukaryota</taxon>
        <taxon>Fungi</taxon>
        <taxon>Fungi incertae sedis</taxon>
        <taxon>Mucoromycota</taxon>
        <taxon>Mucoromycotina</taxon>
        <taxon>Mucoromycetes</taxon>
        <taxon>Mucorales</taxon>
        <taxon>Mucorineae</taxon>
        <taxon>Rhizopodaceae</taxon>
        <taxon>Rhizopus</taxon>
    </lineage>
</organism>
<feature type="compositionally biased region" description="Low complexity" evidence="9">
    <location>
        <begin position="195"/>
        <end position="211"/>
    </location>
</feature>
<dbReference type="SUPFAM" id="SSF52172">
    <property type="entry name" value="CheY-like"/>
    <property type="match status" value="1"/>
</dbReference>
<dbReference type="PANTHER" id="PTHR45339:SF1">
    <property type="entry name" value="HYBRID SIGNAL TRANSDUCTION HISTIDINE KINASE J"/>
    <property type="match status" value="1"/>
</dbReference>
<keyword evidence="2 7" id="KW-0597">Phosphoprotein</keyword>
<evidence type="ECO:0000256" key="7">
    <source>
        <dbReference type="PROSITE-ProRule" id="PRU00169"/>
    </source>
</evidence>
<evidence type="ECO:0000313" key="12">
    <source>
        <dbReference type="Proteomes" id="UP000242254"/>
    </source>
</evidence>
<keyword evidence="12" id="KW-1185">Reference proteome</keyword>